<protein>
    <submittedName>
        <fullName evidence="2">Uncharacterized protein</fullName>
    </submittedName>
</protein>
<dbReference type="RefSeq" id="XP_022482799.1">
    <property type="nucleotide sequence ID" value="XM_022637366.1"/>
</dbReference>
<comment type="caution">
    <text evidence="2">The sequence shown here is derived from an EMBL/GenBank/DDBJ whole genome shotgun (WGS) entry which is preliminary data.</text>
</comment>
<dbReference type="AlphaFoldDB" id="A0A1F5L2V7"/>
<dbReference type="GeneID" id="34582100"/>
<keyword evidence="3" id="KW-1185">Reference proteome</keyword>
<organism evidence="2 3">
    <name type="scientific">Penicillium arizonense</name>
    <dbReference type="NCBI Taxonomy" id="1835702"/>
    <lineage>
        <taxon>Eukaryota</taxon>
        <taxon>Fungi</taxon>
        <taxon>Dikarya</taxon>
        <taxon>Ascomycota</taxon>
        <taxon>Pezizomycotina</taxon>
        <taxon>Eurotiomycetes</taxon>
        <taxon>Eurotiomycetidae</taxon>
        <taxon>Eurotiales</taxon>
        <taxon>Aspergillaceae</taxon>
        <taxon>Penicillium</taxon>
    </lineage>
</organism>
<name>A0A1F5L2V7_PENAI</name>
<evidence type="ECO:0000256" key="1">
    <source>
        <dbReference type="SAM" id="MobiDB-lite"/>
    </source>
</evidence>
<evidence type="ECO:0000313" key="3">
    <source>
        <dbReference type="Proteomes" id="UP000177622"/>
    </source>
</evidence>
<evidence type="ECO:0000313" key="2">
    <source>
        <dbReference type="EMBL" id="OGE47340.1"/>
    </source>
</evidence>
<feature type="compositionally biased region" description="Basic and acidic residues" evidence="1">
    <location>
        <begin position="52"/>
        <end position="91"/>
    </location>
</feature>
<feature type="region of interest" description="Disordered" evidence="1">
    <location>
        <begin position="29"/>
        <end position="91"/>
    </location>
</feature>
<sequence length="102" mass="11329">MCLRCACEAQTQRNILGDNEFDSIKVAAGNDMSIPTGSPTTNKHQDPVCLVGRRDGGENIAERKGSHRHDHDSGRMQSGDKESSDKARNDTDRRSWYKFCGC</sequence>
<dbReference type="EMBL" id="LXJU01000049">
    <property type="protein sequence ID" value="OGE47340.1"/>
    <property type="molecule type" value="Genomic_DNA"/>
</dbReference>
<accession>A0A1F5L2V7</accession>
<proteinExistence type="predicted"/>
<reference evidence="2 3" key="1">
    <citation type="journal article" date="2016" name="Sci. Rep.">
        <title>Penicillium arizonense, a new, genome sequenced fungal species, reveals a high chemical diversity in secreted metabolites.</title>
        <authorList>
            <person name="Grijseels S."/>
            <person name="Nielsen J.C."/>
            <person name="Randelovic M."/>
            <person name="Nielsen J."/>
            <person name="Nielsen K.F."/>
            <person name="Workman M."/>
            <person name="Frisvad J.C."/>
        </authorList>
    </citation>
    <scope>NUCLEOTIDE SEQUENCE [LARGE SCALE GENOMIC DNA]</scope>
    <source>
        <strain evidence="2 3">CBS 141311</strain>
    </source>
</reference>
<feature type="compositionally biased region" description="Polar residues" evidence="1">
    <location>
        <begin position="33"/>
        <end position="42"/>
    </location>
</feature>
<dbReference type="Proteomes" id="UP000177622">
    <property type="component" value="Unassembled WGS sequence"/>
</dbReference>
<gene>
    <name evidence="2" type="ORF">PENARI_c049G12347</name>
</gene>